<dbReference type="EMBL" id="CP023275">
    <property type="protein sequence ID" value="ATB68576.1"/>
    <property type="molecule type" value="Genomic_DNA"/>
</dbReference>
<dbReference type="GO" id="GO:0020037">
    <property type="term" value="F:heme binding"/>
    <property type="evidence" value="ECO:0007669"/>
    <property type="project" value="InterPro"/>
</dbReference>
<evidence type="ECO:0000313" key="7">
    <source>
        <dbReference type="EMBL" id="ATB68576.1"/>
    </source>
</evidence>
<evidence type="ECO:0000256" key="5">
    <source>
        <dbReference type="SAM" id="SignalP"/>
    </source>
</evidence>
<keyword evidence="3 4" id="KW-0408">Iron</keyword>
<dbReference type="OrthoDB" id="196859at2"/>
<dbReference type="GO" id="GO:0046872">
    <property type="term" value="F:metal ion binding"/>
    <property type="evidence" value="ECO:0007669"/>
    <property type="project" value="UniProtKB-KW"/>
</dbReference>
<dbReference type="AlphaFoldDB" id="A0A290HRX8"/>
<dbReference type="InterPro" id="IPR009056">
    <property type="entry name" value="Cyt_c-like_dom"/>
</dbReference>
<dbReference type="SUPFAM" id="SSF46626">
    <property type="entry name" value="Cytochrome c"/>
    <property type="match status" value="1"/>
</dbReference>
<dbReference type="PROSITE" id="PS51007">
    <property type="entry name" value="CYTC"/>
    <property type="match status" value="1"/>
</dbReference>
<gene>
    <name evidence="7" type="ORF">SJPD1_0454</name>
</gene>
<dbReference type="GO" id="GO:0009055">
    <property type="term" value="F:electron transfer activity"/>
    <property type="evidence" value="ECO:0007669"/>
    <property type="project" value="InterPro"/>
</dbReference>
<reference evidence="8" key="1">
    <citation type="submission" date="2017-09" db="EMBL/GenBank/DDBJ databases">
        <title>The complete genome of Sulfurospirillum sp. JPD-1.</title>
        <authorList>
            <person name="Goris T."/>
        </authorList>
    </citation>
    <scope>NUCLEOTIDE SEQUENCE [LARGE SCALE GENOMIC DNA]</scope>
    <source>
        <strain evidence="8">JPD-1</strain>
    </source>
</reference>
<evidence type="ECO:0000313" key="8">
    <source>
        <dbReference type="Proteomes" id="UP000217349"/>
    </source>
</evidence>
<evidence type="ECO:0000256" key="2">
    <source>
        <dbReference type="ARBA" id="ARBA00022723"/>
    </source>
</evidence>
<dbReference type="KEGG" id="sulj:SJPD1_0454"/>
<keyword evidence="2 4" id="KW-0479">Metal-binding</keyword>
<dbReference type="Gene3D" id="1.10.760.10">
    <property type="entry name" value="Cytochrome c-like domain"/>
    <property type="match status" value="1"/>
</dbReference>
<accession>A0A290HRX8</accession>
<feature type="domain" description="Cytochrome c" evidence="6">
    <location>
        <begin position="127"/>
        <end position="187"/>
    </location>
</feature>
<evidence type="ECO:0000256" key="4">
    <source>
        <dbReference type="PROSITE-ProRule" id="PRU00433"/>
    </source>
</evidence>
<evidence type="ECO:0000256" key="1">
    <source>
        <dbReference type="ARBA" id="ARBA00022617"/>
    </source>
</evidence>
<dbReference type="InterPro" id="IPR036909">
    <property type="entry name" value="Cyt_c-like_dom_sf"/>
</dbReference>
<sequence length="187" mass="20352">MRIMKFLAPLCAATMMFAAGNSFLSKNAQLFSDAKEGSALGELVVSSAVKELSKSGDFTEVEFVGFMPEGSTIAYEKTGVLMIGFEATKASVYKVIGQTKDEYDTVWLNVSVKGFVKSDALGNDKSKILGEGKTLFQAKCSTCHALHAEDEFEPNVWPSILEAMGQQAGLSKAEKFSIEKYLQNFTK</sequence>
<protein>
    <submittedName>
        <fullName evidence="7">Membrane-integral cytochrome c-type protein</fullName>
    </submittedName>
</protein>
<feature type="chain" id="PRO_5012945354" evidence="5">
    <location>
        <begin position="19"/>
        <end position="187"/>
    </location>
</feature>
<feature type="signal peptide" evidence="5">
    <location>
        <begin position="1"/>
        <end position="18"/>
    </location>
</feature>
<proteinExistence type="predicted"/>
<keyword evidence="1 4" id="KW-0349">Heme</keyword>
<dbReference type="RefSeq" id="WP_096045779.1">
    <property type="nucleotide sequence ID" value="NZ_CP023275.1"/>
</dbReference>
<dbReference type="Proteomes" id="UP000217349">
    <property type="component" value="Chromosome"/>
</dbReference>
<dbReference type="Pfam" id="PF00034">
    <property type="entry name" value="Cytochrom_C"/>
    <property type="match status" value="1"/>
</dbReference>
<organism evidence="7 8">
    <name type="scientific">Sulfurospirillum diekertiae</name>
    <dbReference type="NCBI Taxonomy" id="1854492"/>
    <lineage>
        <taxon>Bacteria</taxon>
        <taxon>Pseudomonadati</taxon>
        <taxon>Campylobacterota</taxon>
        <taxon>Epsilonproteobacteria</taxon>
        <taxon>Campylobacterales</taxon>
        <taxon>Sulfurospirillaceae</taxon>
        <taxon>Sulfurospirillum</taxon>
    </lineage>
</organism>
<evidence type="ECO:0000256" key="3">
    <source>
        <dbReference type="ARBA" id="ARBA00023004"/>
    </source>
</evidence>
<name>A0A290HRX8_9BACT</name>
<keyword evidence="5" id="KW-0732">Signal</keyword>
<evidence type="ECO:0000259" key="6">
    <source>
        <dbReference type="PROSITE" id="PS51007"/>
    </source>
</evidence>